<keyword evidence="2" id="KW-1185">Reference proteome</keyword>
<dbReference type="Proteomes" id="UP000231960">
    <property type="component" value="Unassembled WGS sequence"/>
</dbReference>
<reference evidence="1 2" key="1">
    <citation type="submission" date="2017-06" db="EMBL/GenBank/DDBJ databases">
        <title>Description of Avrilella dinanensis gen. nov. sp. nov.</title>
        <authorList>
            <person name="Leyer C."/>
            <person name="Sassi M."/>
            <person name="Minet J."/>
            <person name="Kayal S."/>
            <person name="Cattoir V."/>
        </authorList>
    </citation>
    <scope>NUCLEOTIDE SEQUENCE [LARGE SCALE GENOMIC DNA]</scope>
    <source>
        <strain evidence="1 2">UR159</strain>
    </source>
</reference>
<name>A0A2M9R2D1_9FLAO</name>
<gene>
    <name evidence="1" type="ORF">CDL10_11175</name>
</gene>
<dbReference type="OrthoDB" id="9866635at2"/>
<evidence type="ECO:0000313" key="1">
    <source>
        <dbReference type="EMBL" id="PJR03019.1"/>
    </source>
</evidence>
<protein>
    <submittedName>
        <fullName evidence="1">Uncharacterized protein</fullName>
    </submittedName>
</protein>
<evidence type="ECO:0000313" key="2">
    <source>
        <dbReference type="Proteomes" id="UP000231960"/>
    </source>
</evidence>
<organism evidence="1 2">
    <name type="scientific">Avrilella dinanensis</name>
    <dbReference type="NCBI Taxonomy" id="2008672"/>
    <lineage>
        <taxon>Bacteria</taxon>
        <taxon>Pseudomonadati</taxon>
        <taxon>Bacteroidota</taxon>
        <taxon>Flavobacteriia</taxon>
        <taxon>Flavobacteriales</taxon>
        <taxon>Flavobacteriaceae</taxon>
        <taxon>Avrilella</taxon>
    </lineage>
</organism>
<accession>A0A2M9R2D1</accession>
<sequence>MSYRLITLIVLVFFNIDAYSQYIYNSTEEYFNQGMFQRTGFDESKVVFLEGDSYIDYTNDVFDGHMFTYYGIVYNSELYSASELKEPSCWGGFLEMCKNFDNQKGTANRKVEEISYLKRHTV</sequence>
<dbReference type="EMBL" id="NIPO01000003">
    <property type="protein sequence ID" value="PJR03019.1"/>
    <property type="molecule type" value="Genomic_DNA"/>
</dbReference>
<dbReference type="AlphaFoldDB" id="A0A2M9R2D1"/>
<comment type="caution">
    <text evidence="1">The sequence shown here is derived from an EMBL/GenBank/DDBJ whole genome shotgun (WGS) entry which is preliminary data.</text>
</comment>
<proteinExistence type="predicted"/>
<dbReference type="RefSeq" id="WP_100678758.1">
    <property type="nucleotide sequence ID" value="NZ_NIPO01000003.1"/>
</dbReference>